<evidence type="ECO:0000256" key="1">
    <source>
        <dbReference type="ARBA" id="ARBA00004123"/>
    </source>
</evidence>
<evidence type="ECO:0000256" key="11">
    <source>
        <dbReference type="ARBA" id="ARBA00023163"/>
    </source>
</evidence>
<evidence type="ECO:0000256" key="12">
    <source>
        <dbReference type="ARBA" id="ARBA00023242"/>
    </source>
</evidence>
<keyword evidence="14" id="KW-0175">Coiled coil</keyword>
<gene>
    <name evidence="19" type="ORF">DSTB1V02_LOCUS4721</name>
</gene>
<feature type="domain" description="Conserved oligomeric Golgi complex subunit 3 N-terminal" evidence="16">
    <location>
        <begin position="813"/>
        <end position="956"/>
    </location>
</feature>
<dbReference type="InterPro" id="IPR048320">
    <property type="entry name" value="COG3_N"/>
</dbReference>
<dbReference type="InterPro" id="IPR007265">
    <property type="entry name" value="COG_su3"/>
</dbReference>
<dbReference type="InterPro" id="IPR008030">
    <property type="entry name" value="NmrA-like"/>
</dbReference>
<feature type="region of interest" description="Disordered" evidence="15">
    <location>
        <begin position="1413"/>
        <end position="1436"/>
    </location>
</feature>
<dbReference type="Proteomes" id="UP000677054">
    <property type="component" value="Unassembled WGS sequence"/>
</dbReference>
<keyword evidence="7" id="KW-0653">Protein transport</keyword>
<feature type="compositionally biased region" description="Low complexity" evidence="15">
    <location>
        <begin position="646"/>
        <end position="661"/>
    </location>
</feature>
<evidence type="ECO:0000256" key="6">
    <source>
        <dbReference type="ARBA" id="ARBA00022448"/>
    </source>
</evidence>
<dbReference type="InterPro" id="IPR019258">
    <property type="entry name" value="Mediator_Med4"/>
</dbReference>
<evidence type="ECO:0000256" key="5">
    <source>
        <dbReference type="ARBA" id="ARBA00020976"/>
    </source>
</evidence>
<evidence type="ECO:0000256" key="7">
    <source>
        <dbReference type="ARBA" id="ARBA00022927"/>
    </source>
</evidence>
<dbReference type="InterPro" id="IPR036291">
    <property type="entry name" value="NAD(P)-bd_dom_sf"/>
</dbReference>
<dbReference type="GO" id="GO:0017119">
    <property type="term" value="C:Golgi transport complex"/>
    <property type="evidence" value="ECO:0007669"/>
    <property type="project" value="TreeGrafter"/>
</dbReference>
<evidence type="ECO:0000256" key="3">
    <source>
        <dbReference type="ARBA" id="ARBA00009626"/>
    </source>
</evidence>
<dbReference type="Gene3D" id="3.40.50.720">
    <property type="entry name" value="NAD(P)-binding Rossmann-like Domain"/>
    <property type="match status" value="2"/>
</dbReference>
<feature type="region of interest" description="Disordered" evidence="15">
    <location>
        <begin position="1193"/>
        <end position="1237"/>
    </location>
</feature>
<feature type="compositionally biased region" description="Polar residues" evidence="15">
    <location>
        <begin position="1223"/>
        <end position="1234"/>
    </location>
</feature>
<dbReference type="GO" id="GO:0007030">
    <property type="term" value="P:Golgi organization"/>
    <property type="evidence" value="ECO:0007669"/>
    <property type="project" value="TreeGrafter"/>
</dbReference>
<feature type="domain" description="Conserved oligomeric Golgi complex subunit 3 C-terminal" evidence="18">
    <location>
        <begin position="979"/>
        <end position="1330"/>
    </location>
</feature>
<evidence type="ECO:0000256" key="8">
    <source>
        <dbReference type="ARBA" id="ARBA00023015"/>
    </source>
</evidence>
<evidence type="ECO:0000256" key="9">
    <source>
        <dbReference type="ARBA" id="ARBA00023034"/>
    </source>
</evidence>
<dbReference type="GO" id="GO:0006357">
    <property type="term" value="P:regulation of transcription by RNA polymerase II"/>
    <property type="evidence" value="ECO:0007669"/>
    <property type="project" value="InterPro"/>
</dbReference>
<dbReference type="GO" id="GO:0000139">
    <property type="term" value="C:Golgi membrane"/>
    <property type="evidence" value="ECO:0007669"/>
    <property type="project" value="UniProtKB-SubCell"/>
</dbReference>
<evidence type="ECO:0000259" key="16">
    <source>
        <dbReference type="Pfam" id="PF04136"/>
    </source>
</evidence>
<keyword evidence="8" id="KW-0805">Transcription regulation</keyword>
<comment type="similarity">
    <text evidence="3">Belongs to the Mediator complex subunit 4 family.</text>
</comment>
<evidence type="ECO:0000313" key="19">
    <source>
        <dbReference type="EMBL" id="CAD7244834.1"/>
    </source>
</evidence>
<keyword evidence="6" id="KW-0813">Transport</keyword>
<proteinExistence type="inferred from homology"/>
<organism evidence="19">
    <name type="scientific">Darwinula stevensoni</name>
    <dbReference type="NCBI Taxonomy" id="69355"/>
    <lineage>
        <taxon>Eukaryota</taxon>
        <taxon>Metazoa</taxon>
        <taxon>Ecdysozoa</taxon>
        <taxon>Arthropoda</taxon>
        <taxon>Crustacea</taxon>
        <taxon>Oligostraca</taxon>
        <taxon>Ostracoda</taxon>
        <taxon>Podocopa</taxon>
        <taxon>Podocopida</taxon>
        <taxon>Darwinulocopina</taxon>
        <taxon>Darwinuloidea</taxon>
        <taxon>Darwinulidae</taxon>
        <taxon>Darwinula</taxon>
    </lineage>
</organism>
<name>A0A7R8X6C0_9CRUS</name>
<comment type="similarity">
    <text evidence="4">Belongs to the COG3 family.</text>
</comment>
<feature type="compositionally biased region" description="Polar residues" evidence="15">
    <location>
        <begin position="1419"/>
        <end position="1428"/>
    </location>
</feature>
<dbReference type="GO" id="GO:0006891">
    <property type="term" value="P:intra-Golgi vesicle-mediated transport"/>
    <property type="evidence" value="ECO:0007669"/>
    <property type="project" value="TreeGrafter"/>
</dbReference>
<protein>
    <recommendedName>
        <fullName evidence="5">Conserved oligomeric Golgi complex subunit 3</fullName>
    </recommendedName>
    <alternativeName>
        <fullName evidence="13">Component of oligomeric Golgi complex 3</fullName>
    </alternativeName>
</protein>
<dbReference type="PANTHER" id="PTHR13302:SF8">
    <property type="entry name" value="CONSERVED OLIGOMERIC GOLGI COMPLEX SUBUNIT 3"/>
    <property type="match status" value="1"/>
</dbReference>
<dbReference type="GO" id="GO:0003712">
    <property type="term" value="F:transcription coregulator activity"/>
    <property type="evidence" value="ECO:0007669"/>
    <property type="project" value="InterPro"/>
</dbReference>
<feature type="coiled-coil region" evidence="14">
    <location>
        <begin position="466"/>
        <end position="493"/>
    </location>
</feature>
<keyword evidence="9" id="KW-0333">Golgi apparatus</keyword>
<evidence type="ECO:0000256" key="10">
    <source>
        <dbReference type="ARBA" id="ARBA00023136"/>
    </source>
</evidence>
<keyword evidence="20" id="KW-1185">Reference proteome</keyword>
<dbReference type="Pfam" id="PF05368">
    <property type="entry name" value="NmrA"/>
    <property type="match status" value="1"/>
</dbReference>
<comment type="subcellular location">
    <subcellularLocation>
        <location evidence="2">Golgi apparatus membrane</location>
        <topology evidence="2">Peripheral membrane protein</topology>
    </subcellularLocation>
    <subcellularLocation>
        <location evidence="1">Nucleus</location>
    </subcellularLocation>
</comment>
<keyword evidence="11" id="KW-0804">Transcription</keyword>
<dbReference type="Pfam" id="PF10018">
    <property type="entry name" value="Med4"/>
    <property type="match status" value="1"/>
</dbReference>
<evidence type="ECO:0000256" key="15">
    <source>
        <dbReference type="SAM" id="MobiDB-lite"/>
    </source>
</evidence>
<feature type="region of interest" description="Disordered" evidence="15">
    <location>
        <begin position="702"/>
        <end position="735"/>
    </location>
</feature>
<dbReference type="InterPro" id="IPR048685">
    <property type="entry name" value="COG3_C"/>
</dbReference>
<evidence type="ECO:0000256" key="4">
    <source>
        <dbReference type="ARBA" id="ARBA00009936"/>
    </source>
</evidence>
<evidence type="ECO:0000313" key="20">
    <source>
        <dbReference type="Proteomes" id="UP000677054"/>
    </source>
</evidence>
<accession>A0A7R8X6C0</accession>
<dbReference type="OrthoDB" id="296793at2759"/>
<dbReference type="PANTHER" id="PTHR13302">
    <property type="entry name" value="CONSERVED OLIGOMERIC GOLGI COMPLEX COMPONENT 3"/>
    <property type="match status" value="1"/>
</dbReference>
<evidence type="ECO:0000259" key="17">
    <source>
        <dbReference type="Pfam" id="PF05368"/>
    </source>
</evidence>
<dbReference type="SUPFAM" id="SSF51735">
    <property type="entry name" value="NAD(P)-binding Rossmann-fold domains"/>
    <property type="match status" value="1"/>
</dbReference>
<sequence>MEEITATVLVTGASGYVANHVVKVLLEHGYKVRGSVRSKESSKAKALYSLAGEAFEDQLELVEADLFNDESWISPVKYDSMTLQLLLSSSPPQTPPFPTPPPSPSPCIAAEAFAKKGEGGRGRGITVLRERGSLHTPFDCHPFHILLDCHPFHIPSTAVPPSVPVYRRLIAVSFVGKLTTPEKGMLTEEDWTDTTDPKCDGYYKSKTLAEKAAWDFVKTTQEGNKFELATINPSLVLGPLLTKTAGDATSPQVTHTLPAPRFLRPSACNFSPQILKSVLTREFPLCPRLALQICDVRDVALAHLKAMTTPEAKGHRHIVYTGSIWMQDFAKILHDEFAQYGYKPPTGAMPKWVAWMASCVEKQMKRFIYPRWGQELHYDNSRLRNVLKIEPTEIKRSVIDMGHNLIQNGIVHKTSKELIENTLAAKPQKLSATEHGQLTELLVQKQEQLQATLKVAKEQAGIREKMLLLQAEVERQDQEIRLLQKHLKDAEQLLATAIYQAKQKLASINRGSKRPVNSEDLIKYAHRISSTNAVAAPLNWQQGDPRRPYPTDIEMRLGFLGRLSDLPISGAGLLKSQASIPDGNIPPKPHPPHHPDLPVSTPGPGGYPWHPDLHVTAGGLPPGQGQGHPLPDKAHKDNVEDVEVMSTDSSSSSSSDSHGSSRLTDVGVLERVQEWEHPAHPRAPLSSEQRDAILELTSISGTRPFPPNLPMEDSQVQVPATPLSPEPRSPGVSISSESGFVTSFADFELGDRTIDNAQERPDRLLTPTTSIPIKRLRVLLTFHHICYNALQFLTWYGEVEKEMVEEEDAAHGEYVEALGRQRDGCQALLDEVQLALDQLLSLSTQYDFVSNKTNSLHQACEHLVADQMELSRHAETIESRLRYFEELDEIVQRLSSPTLSVHNDAFVPTLTKLDQCISYMQAHPKFKESGIYLAKFRACQTKALELIRTYVTATLRATRERVAPPKDTILDLDTAFTPFYGKFRAHAPKIKDLMHEIEQRSDDNDQYKELVRECHECFVLQREWLLTPVVRAKLNQLVASHPKDQCGLVRSGCGTLAHLCQDETNLFFQFFSKESEIFEKFLDGQCTLLYDVLRPMFVHIRHLETLAELCSILRSEIIHEHVRTSPVAMTAFEMVVVQMLQDIQERLVYCSHIYIQSDILGYNPAPGDLAYPEKLEMMQSIAESLVREEQEKEAMLRGSSVSAENDHPSLNGMSTPVYRPASGASTPRSKTGNSPADLHGMWYPTVRRTIVMLSKLYRCLDKATFQGISQEALQFCVQSLSNAGSQIAQRRSIIDAQLFQIKHLLILREQIAPFHVEFAVKETSLDFSKVKTAALGLLQKRGQLFTLGSNNAILEFLLEGTPEVHEYLLDSKKEVDQRLKRGCEAFIDTVSRILLAPVHALFEKLMVHRAASPKDRSSSPHIIQNQTKSEGEGSWRGEAWAHPQEVHKVVADGQALLKSQVPAILKSLKLYLANRDTEMILFRPVRSNVVSAYQQLHNVIGGNYNEEEQRQIECPTQEEVNQFISSFLS</sequence>
<feature type="region of interest" description="Disordered" evidence="15">
    <location>
        <begin position="577"/>
        <end position="663"/>
    </location>
</feature>
<dbReference type="GO" id="GO:0016592">
    <property type="term" value="C:mediator complex"/>
    <property type="evidence" value="ECO:0007669"/>
    <property type="project" value="InterPro"/>
</dbReference>
<evidence type="ECO:0000256" key="13">
    <source>
        <dbReference type="ARBA" id="ARBA00031339"/>
    </source>
</evidence>
<keyword evidence="10" id="KW-0472">Membrane</keyword>
<keyword evidence="12" id="KW-0539">Nucleus</keyword>
<evidence type="ECO:0000256" key="2">
    <source>
        <dbReference type="ARBA" id="ARBA00004395"/>
    </source>
</evidence>
<reference evidence="19" key="1">
    <citation type="submission" date="2020-11" db="EMBL/GenBank/DDBJ databases">
        <authorList>
            <person name="Tran Van P."/>
        </authorList>
    </citation>
    <scope>NUCLEOTIDE SEQUENCE</scope>
</reference>
<feature type="domain" description="NmrA-like" evidence="17">
    <location>
        <begin position="6"/>
        <end position="49"/>
    </location>
</feature>
<dbReference type="EMBL" id="LR900241">
    <property type="protein sequence ID" value="CAD7244834.1"/>
    <property type="molecule type" value="Genomic_DNA"/>
</dbReference>
<dbReference type="Pfam" id="PF20671">
    <property type="entry name" value="COG3_C"/>
    <property type="match status" value="1"/>
</dbReference>
<feature type="compositionally biased region" description="Basic and acidic residues" evidence="15">
    <location>
        <begin position="630"/>
        <end position="639"/>
    </location>
</feature>
<dbReference type="GO" id="GO:0005801">
    <property type="term" value="C:cis-Golgi network"/>
    <property type="evidence" value="ECO:0007669"/>
    <property type="project" value="InterPro"/>
</dbReference>
<dbReference type="GO" id="GO:0006886">
    <property type="term" value="P:intracellular protein transport"/>
    <property type="evidence" value="ECO:0007669"/>
    <property type="project" value="InterPro"/>
</dbReference>
<evidence type="ECO:0000259" key="18">
    <source>
        <dbReference type="Pfam" id="PF20671"/>
    </source>
</evidence>
<evidence type="ECO:0000256" key="14">
    <source>
        <dbReference type="SAM" id="Coils"/>
    </source>
</evidence>
<dbReference type="Pfam" id="PF04136">
    <property type="entry name" value="COG3_N"/>
    <property type="match status" value="1"/>
</dbReference>
<dbReference type="EMBL" id="CAJPEV010000724">
    <property type="protein sequence ID" value="CAG0887918.1"/>
    <property type="molecule type" value="Genomic_DNA"/>
</dbReference>